<dbReference type="AlphaFoldDB" id="T1A7T1"/>
<accession>T1A7T1</accession>
<protein>
    <submittedName>
        <fullName evidence="1">Uncharacterized protein</fullName>
    </submittedName>
</protein>
<organism evidence="1">
    <name type="scientific">mine drainage metagenome</name>
    <dbReference type="NCBI Taxonomy" id="410659"/>
    <lineage>
        <taxon>unclassified sequences</taxon>
        <taxon>metagenomes</taxon>
        <taxon>ecological metagenomes</taxon>
    </lineage>
</organism>
<name>T1A7T1_9ZZZZ</name>
<evidence type="ECO:0000313" key="1">
    <source>
        <dbReference type="EMBL" id="EQD36959.1"/>
    </source>
</evidence>
<reference evidence="1" key="1">
    <citation type="submission" date="2013-08" db="EMBL/GenBank/DDBJ databases">
        <authorList>
            <person name="Mendez C."/>
            <person name="Richter M."/>
            <person name="Ferrer M."/>
            <person name="Sanchez J."/>
        </authorList>
    </citation>
    <scope>NUCLEOTIDE SEQUENCE</scope>
</reference>
<gene>
    <name evidence="1" type="ORF">B1B_16315</name>
</gene>
<dbReference type="EMBL" id="AUZY01010850">
    <property type="protein sequence ID" value="EQD36959.1"/>
    <property type="molecule type" value="Genomic_DNA"/>
</dbReference>
<comment type="caution">
    <text evidence="1">The sequence shown here is derived from an EMBL/GenBank/DDBJ whole genome shotgun (WGS) entry which is preliminary data.</text>
</comment>
<sequence length="67" mass="7748">MRQDFRDSKALLPGTIPPKGIYRFVEHDDQEMAIIDSAWKEIVERSIAALENFFLSEPWAWIRALGA</sequence>
<reference evidence="1" key="2">
    <citation type="journal article" date="2014" name="ISME J.">
        <title>Microbial stratification in low pH oxic and suboxic macroscopic growths along an acid mine drainage.</title>
        <authorList>
            <person name="Mendez-Garcia C."/>
            <person name="Mesa V."/>
            <person name="Sprenger R.R."/>
            <person name="Richter M."/>
            <person name="Diez M.S."/>
            <person name="Solano J."/>
            <person name="Bargiela R."/>
            <person name="Golyshina O.V."/>
            <person name="Manteca A."/>
            <person name="Ramos J.L."/>
            <person name="Gallego J.R."/>
            <person name="Llorente I."/>
            <person name="Martins Dos Santos V.A."/>
            <person name="Jensen O.N."/>
            <person name="Pelaez A.I."/>
            <person name="Sanchez J."/>
            <person name="Ferrer M."/>
        </authorList>
    </citation>
    <scope>NUCLEOTIDE SEQUENCE</scope>
</reference>
<proteinExistence type="predicted"/>
<feature type="non-terminal residue" evidence="1">
    <location>
        <position position="67"/>
    </location>
</feature>